<keyword evidence="7 10" id="KW-0378">Hydrolase</keyword>
<gene>
    <name evidence="10" type="primary">hisE</name>
    <name evidence="11" type="ORF">HQN59_08120</name>
</gene>
<keyword evidence="4 10" id="KW-0963">Cytoplasm</keyword>
<comment type="subcellular location">
    <subcellularLocation>
        <location evidence="2 10">Cytoplasm</location>
    </subcellularLocation>
</comment>
<dbReference type="NCBIfam" id="TIGR03188">
    <property type="entry name" value="histidine_hisI"/>
    <property type="match status" value="1"/>
</dbReference>
<evidence type="ECO:0000256" key="9">
    <source>
        <dbReference type="ARBA" id="ARBA00023102"/>
    </source>
</evidence>
<evidence type="ECO:0000256" key="3">
    <source>
        <dbReference type="ARBA" id="ARBA00005204"/>
    </source>
</evidence>
<dbReference type="AlphaFoldDB" id="A0A7Y6NM46"/>
<keyword evidence="8 10" id="KW-0067">ATP-binding</keyword>
<accession>A0A7Y6NM46</accession>
<evidence type="ECO:0000256" key="2">
    <source>
        <dbReference type="ARBA" id="ARBA00004496"/>
    </source>
</evidence>
<dbReference type="GO" id="GO:0005524">
    <property type="term" value="F:ATP binding"/>
    <property type="evidence" value="ECO:0007669"/>
    <property type="project" value="UniProtKB-KW"/>
</dbReference>
<comment type="caution">
    <text evidence="11">The sequence shown here is derived from an EMBL/GenBank/DDBJ whole genome shotgun (WGS) entry which is preliminary data.</text>
</comment>
<dbReference type="GO" id="GO:0005737">
    <property type="term" value="C:cytoplasm"/>
    <property type="evidence" value="ECO:0007669"/>
    <property type="project" value="UniProtKB-SubCell"/>
</dbReference>
<name>A0A7Y6NM46_9BURK</name>
<dbReference type="EC" id="3.6.1.31" evidence="10"/>
<comment type="catalytic activity">
    <reaction evidence="1 10">
        <text>1-(5-phospho-beta-D-ribosyl)-ATP + H2O = 1-(5-phospho-beta-D-ribosyl)-5'-AMP + diphosphate + H(+)</text>
        <dbReference type="Rhea" id="RHEA:22828"/>
        <dbReference type="ChEBI" id="CHEBI:15377"/>
        <dbReference type="ChEBI" id="CHEBI:15378"/>
        <dbReference type="ChEBI" id="CHEBI:33019"/>
        <dbReference type="ChEBI" id="CHEBI:59457"/>
        <dbReference type="ChEBI" id="CHEBI:73183"/>
        <dbReference type="EC" id="3.6.1.31"/>
    </reaction>
</comment>
<dbReference type="SUPFAM" id="SSF101386">
    <property type="entry name" value="all-alpha NTP pyrophosphatases"/>
    <property type="match status" value="1"/>
</dbReference>
<keyword evidence="6 10" id="KW-0547">Nucleotide-binding</keyword>
<dbReference type="InterPro" id="IPR008179">
    <property type="entry name" value="HisE"/>
</dbReference>
<evidence type="ECO:0000313" key="11">
    <source>
        <dbReference type="EMBL" id="NUZ05728.1"/>
    </source>
</evidence>
<evidence type="ECO:0000313" key="12">
    <source>
        <dbReference type="Proteomes" id="UP000529637"/>
    </source>
</evidence>
<evidence type="ECO:0000256" key="8">
    <source>
        <dbReference type="ARBA" id="ARBA00022840"/>
    </source>
</evidence>
<keyword evidence="12" id="KW-1185">Reference proteome</keyword>
<dbReference type="HAMAP" id="MF_01020">
    <property type="entry name" value="HisE"/>
    <property type="match status" value="1"/>
</dbReference>
<dbReference type="GO" id="GO:0004636">
    <property type="term" value="F:phosphoribosyl-ATP diphosphatase activity"/>
    <property type="evidence" value="ECO:0007669"/>
    <property type="project" value="UniProtKB-UniRule"/>
</dbReference>
<dbReference type="InterPro" id="IPR021130">
    <property type="entry name" value="PRib-ATP_PPHydrolase-like"/>
</dbReference>
<dbReference type="PANTHER" id="PTHR42945:SF9">
    <property type="entry name" value="HISTIDINE BIOSYNTHESIS BIFUNCTIONAL PROTEIN HISIE"/>
    <property type="match status" value="1"/>
</dbReference>
<evidence type="ECO:0000256" key="5">
    <source>
        <dbReference type="ARBA" id="ARBA00022605"/>
    </source>
</evidence>
<dbReference type="Gene3D" id="1.10.287.1080">
    <property type="entry name" value="MazG-like"/>
    <property type="match status" value="1"/>
</dbReference>
<sequence>MPHRPPLVLLQALERRPLGRRRAGAQGSGGDLQVSAGGNDTLARLAAVIESRRSGDASTSYVARLLNKGPDAVLKKIGEEATEVVMACKDADRPKIVAEVADLWFHTMVALAQYDLAPAAVLAELERREGVSGLDEFAARRMQAREADAS</sequence>
<evidence type="ECO:0000256" key="4">
    <source>
        <dbReference type="ARBA" id="ARBA00022490"/>
    </source>
</evidence>
<comment type="pathway">
    <text evidence="3 10">Amino-acid biosynthesis; L-histidine biosynthesis; L-histidine from 5-phospho-alpha-D-ribose 1-diphosphate: step 2/9.</text>
</comment>
<evidence type="ECO:0000256" key="10">
    <source>
        <dbReference type="HAMAP-Rule" id="MF_01020"/>
    </source>
</evidence>
<evidence type="ECO:0000256" key="7">
    <source>
        <dbReference type="ARBA" id="ARBA00022801"/>
    </source>
</evidence>
<reference evidence="11 12" key="1">
    <citation type="submission" date="2020-06" db="EMBL/GenBank/DDBJ databases">
        <title>Schlegella sp. ID0723 isolated from air conditioner.</title>
        <authorList>
            <person name="Kim D.Y."/>
            <person name="Kim D.-U."/>
        </authorList>
    </citation>
    <scope>NUCLEOTIDE SEQUENCE [LARGE SCALE GENOMIC DNA]</scope>
    <source>
        <strain evidence="11 12">ID0723</strain>
    </source>
</reference>
<evidence type="ECO:0000256" key="6">
    <source>
        <dbReference type="ARBA" id="ARBA00022741"/>
    </source>
</evidence>
<evidence type="ECO:0000256" key="1">
    <source>
        <dbReference type="ARBA" id="ARBA00001460"/>
    </source>
</evidence>
<keyword evidence="9 10" id="KW-0368">Histidine biosynthesis</keyword>
<comment type="similarity">
    <text evidence="10">Belongs to the PRA-PH family.</text>
</comment>
<proteinExistence type="inferred from homology"/>
<dbReference type="GO" id="GO:0000105">
    <property type="term" value="P:L-histidine biosynthetic process"/>
    <property type="evidence" value="ECO:0007669"/>
    <property type="project" value="UniProtKB-UniRule"/>
</dbReference>
<dbReference type="UniPathway" id="UPA00031">
    <property type="reaction ID" value="UER00007"/>
</dbReference>
<dbReference type="Proteomes" id="UP000529637">
    <property type="component" value="Unassembled WGS sequence"/>
</dbReference>
<dbReference type="NCBIfam" id="NF001611">
    <property type="entry name" value="PRK00400.1-3"/>
    <property type="match status" value="1"/>
</dbReference>
<dbReference type="EMBL" id="JABWMJ010000003">
    <property type="protein sequence ID" value="NUZ05728.1"/>
    <property type="molecule type" value="Genomic_DNA"/>
</dbReference>
<protein>
    <recommendedName>
        <fullName evidence="10">Phosphoribosyl-ATP pyrophosphatase</fullName>
        <shortName evidence="10">PRA-PH</shortName>
        <ecNumber evidence="10">3.6.1.31</ecNumber>
    </recommendedName>
</protein>
<dbReference type="PANTHER" id="PTHR42945">
    <property type="entry name" value="HISTIDINE BIOSYNTHESIS BIFUNCTIONAL PROTEIN"/>
    <property type="match status" value="1"/>
</dbReference>
<organism evidence="11 12">
    <name type="scientific">Piscinibacter koreensis</name>
    <dbReference type="NCBI Taxonomy" id="2742824"/>
    <lineage>
        <taxon>Bacteria</taxon>
        <taxon>Pseudomonadati</taxon>
        <taxon>Pseudomonadota</taxon>
        <taxon>Betaproteobacteria</taxon>
        <taxon>Burkholderiales</taxon>
        <taxon>Sphaerotilaceae</taxon>
        <taxon>Piscinibacter</taxon>
    </lineage>
</organism>
<dbReference type="Pfam" id="PF01503">
    <property type="entry name" value="PRA-PH"/>
    <property type="match status" value="1"/>
</dbReference>
<dbReference type="CDD" id="cd11534">
    <property type="entry name" value="NTP-PPase_HisIE_like"/>
    <property type="match status" value="1"/>
</dbReference>
<keyword evidence="5 10" id="KW-0028">Amino-acid biosynthesis</keyword>